<protein>
    <submittedName>
        <fullName evidence="1">Polymorphic toxin-type HINT domain-containing protein</fullName>
    </submittedName>
</protein>
<reference evidence="1" key="1">
    <citation type="submission" date="2022-08" db="EMBL/GenBank/DDBJ databases">
        <title>Genome sequencing of Pelomonas sp. UHG3.</title>
        <authorList>
            <person name="So Y."/>
        </authorList>
    </citation>
    <scope>NUCLEOTIDE SEQUENCE</scope>
    <source>
        <strain evidence="1">UHG3</strain>
    </source>
</reference>
<gene>
    <name evidence="1" type="ORF">NYO99_19165</name>
</gene>
<proteinExistence type="predicted"/>
<name>A0ACC6CFF4_9BURK</name>
<organism evidence="1 2">
    <name type="scientific">Roseateles hydrophilus</name>
    <dbReference type="NCBI Taxonomy" id="2975054"/>
    <lineage>
        <taxon>Bacteria</taxon>
        <taxon>Pseudomonadati</taxon>
        <taxon>Pseudomonadota</taxon>
        <taxon>Betaproteobacteria</taxon>
        <taxon>Burkholderiales</taxon>
        <taxon>Sphaerotilaceae</taxon>
        <taxon>Roseateles</taxon>
    </lineage>
</organism>
<sequence length="537" mass="57862">MPVSRFVTPGPLRAALVWWLVLSLTALMLRPAPSQAAPAAALSVTTALCPDPGQCFANVAARQAWAKKNNCQFLEDVCEKTPASEDNKGAKPEDQGFWSSLWDDVSGALQYGYEFGKGLFEGMKGQVTDLIDLISNPGEVVSGLVELGKAFYNDPKGTLKVLGELLGQEAVDTITRATQCGAYDLGKVIGSYVSPAVALKLATRLGKYSGSVANAVKGLKKDLGCASFAGGTLVQLPTGAVPIEGVSQGDAVLSRHDRFWTDAPQAVERTFGRVAPRYRELKTEFETFRLTDEHPLWVQGKGWTPAEDVTDEDVLAALNGDVLVLSNKLVNAPLRVYNFSVASTSNYFVGASGLWAHNAKCDLTRTKDITDTKYGLLSPTQKGFFGELKTRELLEAKGYSPVLAVGKNDGAFDAWRGQTGIDAIYKDKNGNYVIVESKATGGVKPTDPCGTKGDLCTVKSGERQMSDVWLRQRINELTAPPLAQADLDKLKVEAMKDPMTLQKVLARTDKEGSTSFHQINNKGMTGTDVVIGNVWTP</sequence>
<dbReference type="Proteomes" id="UP001076464">
    <property type="component" value="Unassembled WGS sequence"/>
</dbReference>
<comment type="caution">
    <text evidence="1">The sequence shown here is derived from an EMBL/GenBank/DDBJ whole genome shotgun (WGS) entry which is preliminary data.</text>
</comment>
<dbReference type="EMBL" id="JAPPUY010000005">
    <property type="protein sequence ID" value="MCY4747102.1"/>
    <property type="molecule type" value="Genomic_DNA"/>
</dbReference>
<keyword evidence="2" id="KW-1185">Reference proteome</keyword>
<evidence type="ECO:0000313" key="2">
    <source>
        <dbReference type="Proteomes" id="UP001076464"/>
    </source>
</evidence>
<evidence type="ECO:0000313" key="1">
    <source>
        <dbReference type="EMBL" id="MCY4747102.1"/>
    </source>
</evidence>
<accession>A0ACC6CFF4</accession>